<dbReference type="GO" id="GO:0003677">
    <property type="term" value="F:DNA binding"/>
    <property type="evidence" value="ECO:0007669"/>
    <property type="project" value="InterPro"/>
</dbReference>
<dbReference type="PROSITE" id="PS50930">
    <property type="entry name" value="HTH_LYTTR"/>
    <property type="match status" value="1"/>
</dbReference>
<dbReference type="SMART" id="SM00850">
    <property type="entry name" value="LytTR"/>
    <property type="match status" value="1"/>
</dbReference>
<feature type="domain" description="HTH LytTR-type" evidence="1">
    <location>
        <begin position="12"/>
        <end position="116"/>
    </location>
</feature>
<evidence type="ECO:0000259" key="1">
    <source>
        <dbReference type="PROSITE" id="PS50930"/>
    </source>
</evidence>
<proteinExistence type="predicted"/>
<evidence type="ECO:0000313" key="2">
    <source>
        <dbReference type="EMBL" id="BDD10506.1"/>
    </source>
</evidence>
<dbReference type="Proteomes" id="UP001348817">
    <property type="component" value="Chromosome"/>
</dbReference>
<dbReference type="PANTHER" id="PTHR37299:SF1">
    <property type="entry name" value="STAGE 0 SPORULATION PROTEIN A HOMOLOG"/>
    <property type="match status" value="1"/>
</dbReference>
<keyword evidence="3" id="KW-1185">Reference proteome</keyword>
<name>A0AAU9CEF6_9BACT</name>
<dbReference type="EMBL" id="AP025314">
    <property type="protein sequence ID" value="BDD10506.1"/>
    <property type="molecule type" value="Genomic_DNA"/>
</dbReference>
<organism evidence="2 3">
    <name type="scientific">Fulvitalea axinellae</name>
    <dbReference type="NCBI Taxonomy" id="1182444"/>
    <lineage>
        <taxon>Bacteria</taxon>
        <taxon>Pseudomonadati</taxon>
        <taxon>Bacteroidota</taxon>
        <taxon>Cytophagia</taxon>
        <taxon>Cytophagales</taxon>
        <taxon>Persicobacteraceae</taxon>
        <taxon>Fulvitalea</taxon>
    </lineage>
</organism>
<dbReference type="InterPro" id="IPR046947">
    <property type="entry name" value="LytR-like"/>
</dbReference>
<dbReference type="RefSeq" id="WP_338392058.1">
    <property type="nucleotide sequence ID" value="NZ_AP025314.1"/>
</dbReference>
<dbReference type="Gene3D" id="2.40.50.1020">
    <property type="entry name" value="LytTr DNA-binding domain"/>
    <property type="match status" value="1"/>
</dbReference>
<reference evidence="2 3" key="1">
    <citation type="submission" date="2021-12" db="EMBL/GenBank/DDBJ databases">
        <title>Genome sequencing of bacteria with rrn-lacking chromosome and rrn-plasmid.</title>
        <authorList>
            <person name="Anda M."/>
            <person name="Iwasaki W."/>
        </authorList>
    </citation>
    <scope>NUCLEOTIDE SEQUENCE [LARGE SCALE GENOMIC DNA]</scope>
    <source>
        <strain evidence="2 3">DSM 100852</strain>
    </source>
</reference>
<dbReference type="PANTHER" id="PTHR37299">
    <property type="entry name" value="TRANSCRIPTIONAL REGULATOR-RELATED"/>
    <property type="match status" value="1"/>
</dbReference>
<dbReference type="KEGG" id="fax:FUAX_29380"/>
<dbReference type="GO" id="GO:0000156">
    <property type="term" value="F:phosphorelay response regulator activity"/>
    <property type="evidence" value="ECO:0007669"/>
    <property type="project" value="InterPro"/>
</dbReference>
<accession>A0AAU9CEF6</accession>
<sequence length="121" mass="13794">MKVLSFPNGEKLKVRSEKGTMLLRLDELVYVRSDGRYSNLFMLERKPILVSESLKVIEELLTPYLFVRCHKCCLINLAFLEGYSQSALKVHLRGGKEEYIPASKSGLILLRDALRVFESSG</sequence>
<dbReference type="InterPro" id="IPR007492">
    <property type="entry name" value="LytTR_DNA-bd_dom"/>
</dbReference>
<protein>
    <recommendedName>
        <fullName evidence="1">HTH LytTR-type domain-containing protein</fullName>
    </recommendedName>
</protein>
<dbReference type="Pfam" id="PF04397">
    <property type="entry name" value="LytTR"/>
    <property type="match status" value="1"/>
</dbReference>
<dbReference type="AlphaFoldDB" id="A0AAU9CEF6"/>
<evidence type="ECO:0000313" key="3">
    <source>
        <dbReference type="Proteomes" id="UP001348817"/>
    </source>
</evidence>
<gene>
    <name evidence="2" type="ORF">FUAX_29380</name>
</gene>